<evidence type="ECO:0000256" key="1">
    <source>
        <dbReference type="SAM" id="Phobius"/>
    </source>
</evidence>
<gene>
    <name evidence="2" type="ORF">UW90_C0006G0027</name>
</gene>
<evidence type="ECO:0000313" key="3">
    <source>
        <dbReference type="Proteomes" id="UP000034368"/>
    </source>
</evidence>
<evidence type="ECO:0000313" key="2">
    <source>
        <dbReference type="EMBL" id="KKT90127.1"/>
    </source>
</evidence>
<reference evidence="2 3" key="1">
    <citation type="journal article" date="2015" name="Nature">
        <title>rRNA introns, odd ribosomes, and small enigmatic genomes across a large radiation of phyla.</title>
        <authorList>
            <person name="Brown C.T."/>
            <person name="Hug L.A."/>
            <person name="Thomas B.C."/>
            <person name="Sharon I."/>
            <person name="Castelle C.J."/>
            <person name="Singh A."/>
            <person name="Wilkins M.J."/>
            <person name="Williams K.H."/>
            <person name="Banfield J.F."/>
        </authorList>
    </citation>
    <scope>NUCLEOTIDE SEQUENCE [LARGE SCALE GENOMIC DNA]</scope>
</reference>
<comment type="caution">
    <text evidence="2">The sequence shown here is derived from an EMBL/GenBank/DDBJ whole genome shotgun (WGS) entry which is preliminary data.</text>
</comment>
<feature type="transmembrane region" description="Helical" evidence="1">
    <location>
        <begin position="82"/>
        <end position="104"/>
    </location>
</feature>
<accession>A0A0G1NAM2</accession>
<sequence>MAIQDDPIKSLIAYIEVARHCGLHTTYNYLMANLPDELIKRAKAKAGWSDDDENTFEAMTKQVREDTRAKTSEEKRKKLNMILKISSATAVAAGLGFGIASLMLKPDQPKKDENAGN</sequence>
<dbReference type="EMBL" id="LCKD01000006">
    <property type="protein sequence ID" value="KKT90127.1"/>
    <property type="molecule type" value="Genomic_DNA"/>
</dbReference>
<keyword evidence="1" id="KW-1133">Transmembrane helix</keyword>
<organism evidence="2 3">
    <name type="scientific">Candidatus Yanofskybacteria bacterium GW2011_GWB1_45_11</name>
    <dbReference type="NCBI Taxonomy" id="1619026"/>
    <lineage>
        <taxon>Bacteria</taxon>
        <taxon>Candidatus Yanofskyibacteriota</taxon>
    </lineage>
</organism>
<protein>
    <submittedName>
        <fullName evidence="2">Uncharacterized protein</fullName>
    </submittedName>
</protein>
<name>A0A0G1NAM2_9BACT</name>
<keyword evidence="1" id="KW-0812">Transmembrane</keyword>
<dbReference type="AlphaFoldDB" id="A0A0G1NAM2"/>
<proteinExistence type="predicted"/>
<keyword evidence="1" id="KW-0472">Membrane</keyword>
<dbReference type="Proteomes" id="UP000034368">
    <property type="component" value="Unassembled WGS sequence"/>
</dbReference>